<name>A0A0B3Y0G9_9ALTE</name>
<dbReference type="Gene3D" id="3.40.50.2300">
    <property type="match status" value="2"/>
</dbReference>
<dbReference type="AlphaFoldDB" id="A0A0B3Y0G9"/>
<keyword evidence="2" id="KW-1185">Reference proteome</keyword>
<comment type="caution">
    <text evidence="1">The sequence shown here is derived from an EMBL/GenBank/DDBJ whole genome shotgun (WGS) entry which is preliminary data.</text>
</comment>
<evidence type="ECO:0008006" key="3">
    <source>
        <dbReference type="Google" id="ProtNLM"/>
    </source>
</evidence>
<evidence type="ECO:0000313" key="2">
    <source>
        <dbReference type="Proteomes" id="UP000031197"/>
    </source>
</evidence>
<proteinExistence type="predicted"/>
<protein>
    <recommendedName>
        <fullName evidence="3">Leucine-binding protein domain-containing protein</fullName>
    </recommendedName>
</protein>
<gene>
    <name evidence="1" type="ORF">RJ41_17545</name>
</gene>
<reference evidence="1 2" key="1">
    <citation type="submission" date="2014-12" db="EMBL/GenBank/DDBJ databases">
        <title>Genome sequencing of Alteromonas marina AD001.</title>
        <authorList>
            <person name="Adrian T.G.S."/>
            <person name="Chan K.G."/>
        </authorList>
    </citation>
    <scope>NUCLEOTIDE SEQUENCE [LARGE SCALE GENOMIC DNA]</scope>
    <source>
        <strain evidence="1 2">AD001</strain>
    </source>
</reference>
<dbReference type="InterPro" id="IPR028082">
    <property type="entry name" value="Peripla_BP_I"/>
</dbReference>
<dbReference type="EMBL" id="JWLW01000066">
    <property type="protein sequence ID" value="KHT44657.1"/>
    <property type="molecule type" value="Genomic_DNA"/>
</dbReference>
<sequence>MFFGKIAIYPYVRQTDISKSMQLSSGWYMAKGVKSTVERRLTGKRYQKCVASLFCCVLLSFLNSATAFNEAQPSRTQQAAPQASFATIVVIYIKVAGTSPPGTPDYLKSPSNEGTAGASVAIKDANITGKFLGYQFELTEISVPSIGELQASLAKTRQHSASGANANHKEISSNQQGNIAPVVLLDMRSSDKVKAASIEQLITTIQSTLPNAVFFNVANSDDLLRQNSCRLPLFHTIPSYQMKADALAQWFRTKRIDEIFAVYGKTADDAAYLAAFRRSAKKFKLSLVETKQWQDSFDLRRAAFAEIPQFTRTRETYQAVFTADSAAQFAYSLPFNTYHHVPVVGAAGLKALGWHFTHEQWGARQLQSRFNDTFNRHMNEVDFAAYLAVTAVANAAQQGSDLTQRGILKTLLSDHYTLGAYKGRPLSIRSHTHQFRQPIALAHEDALVTHAPLEGFLHQTNELDTLGATHTTCKDKL</sequence>
<dbReference type="Proteomes" id="UP000031197">
    <property type="component" value="Unassembled WGS sequence"/>
</dbReference>
<evidence type="ECO:0000313" key="1">
    <source>
        <dbReference type="EMBL" id="KHT44657.1"/>
    </source>
</evidence>
<accession>A0A0B3Y0G9</accession>
<organism evidence="1 2">
    <name type="scientific">Alteromonas marina</name>
    <dbReference type="NCBI Taxonomy" id="203795"/>
    <lineage>
        <taxon>Bacteria</taxon>
        <taxon>Pseudomonadati</taxon>
        <taxon>Pseudomonadota</taxon>
        <taxon>Gammaproteobacteria</taxon>
        <taxon>Alteromonadales</taxon>
        <taxon>Alteromonadaceae</taxon>
        <taxon>Alteromonas/Salinimonas group</taxon>
        <taxon>Alteromonas</taxon>
    </lineage>
</organism>
<dbReference type="OrthoDB" id="5341635at2"/>
<dbReference type="SUPFAM" id="SSF53822">
    <property type="entry name" value="Periplasmic binding protein-like I"/>
    <property type="match status" value="1"/>
</dbReference>